<accession>A0A921G1N6</accession>
<feature type="signal peptide" evidence="2">
    <location>
        <begin position="1"/>
        <end position="19"/>
    </location>
</feature>
<keyword evidence="2" id="KW-0732">Signal</keyword>
<dbReference type="Proteomes" id="UP000698173">
    <property type="component" value="Unassembled WGS sequence"/>
</dbReference>
<feature type="region of interest" description="Disordered" evidence="1">
    <location>
        <begin position="28"/>
        <end position="69"/>
    </location>
</feature>
<dbReference type="Pfam" id="PF14039">
    <property type="entry name" value="YusW"/>
    <property type="match status" value="1"/>
</dbReference>
<dbReference type="PROSITE" id="PS51257">
    <property type="entry name" value="PROKAR_LIPOPROTEIN"/>
    <property type="match status" value="1"/>
</dbReference>
<dbReference type="EMBL" id="DYWT01000284">
    <property type="protein sequence ID" value="HJF33873.1"/>
    <property type="molecule type" value="Genomic_DNA"/>
</dbReference>
<reference evidence="3" key="1">
    <citation type="journal article" date="2021" name="PeerJ">
        <title>Extensive microbial diversity within the chicken gut microbiome revealed by metagenomics and culture.</title>
        <authorList>
            <person name="Gilroy R."/>
            <person name="Ravi A."/>
            <person name="Getino M."/>
            <person name="Pursley I."/>
            <person name="Horton D.L."/>
            <person name="Alikhan N.F."/>
            <person name="Baker D."/>
            <person name="Gharbi K."/>
            <person name="Hall N."/>
            <person name="Watson M."/>
            <person name="Adriaenssens E.M."/>
            <person name="Foster-Nyarko E."/>
            <person name="Jarju S."/>
            <person name="Secka A."/>
            <person name="Antonio M."/>
            <person name="Oren A."/>
            <person name="Chaudhuri R.R."/>
            <person name="La Ragione R."/>
            <person name="Hildebrand F."/>
            <person name="Pallen M.J."/>
        </authorList>
    </citation>
    <scope>NUCLEOTIDE SEQUENCE</scope>
    <source>
        <strain evidence="3">CHK171-7178</strain>
    </source>
</reference>
<gene>
    <name evidence="3" type="ORF">K8V56_19065</name>
</gene>
<protein>
    <submittedName>
        <fullName evidence="3">YusW family protein</fullName>
    </submittedName>
</protein>
<sequence>MKKISVFILTLAFSFVLVACGNAEKDNNQAVDEPVTGEKSNGAINDVTTNDVTDQPKGTESTKTEQNNTVANQDDMQKKMGDLEYVDFELGVDYAEHQEYEAELEKNSDDSIDAEIEDSLNNVKKKGSEAFNELYPMVKQLTITQQTNKQDAIQEVMKVFNLPKDYTEFEVEIRFKDGTKIEFEDKR</sequence>
<dbReference type="AlphaFoldDB" id="A0A921G1N6"/>
<evidence type="ECO:0000256" key="1">
    <source>
        <dbReference type="SAM" id="MobiDB-lite"/>
    </source>
</evidence>
<proteinExistence type="predicted"/>
<comment type="caution">
    <text evidence="3">The sequence shown here is derived from an EMBL/GenBank/DDBJ whole genome shotgun (WGS) entry which is preliminary data.</text>
</comment>
<name>A0A921G1N6_SPOPS</name>
<evidence type="ECO:0000256" key="2">
    <source>
        <dbReference type="SAM" id="SignalP"/>
    </source>
</evidence>
<feature type="chain" id="PRO_5039326060" evidence="2">
    <location>
        <begin position="20"/>
        <end position="187"/>
    </location>
</feature>
<reference evidence="3" key="2">
    <citation type="submission" date="2021-09" db="EMBL/GenBank/DDBJ databases">
        <authorList>
            <person name="Gilroy R."/>
        </authorList>
    </citation>
    <scope>NUCLEOTIDE SEQUENCE</scope>
    <source>
        <strain evidence="3">CHK171-7178</strain>
    </source>
</reference>
<feature type="compositionally biased region" description="Polar residues" evidence="1">
    <location>
        <begin position="38"/>
        <end position="69"/>
    </location>
</feature>
<evidence type="ECO:0000313" key="4">
    <source>
        <dbReference type="Proteomes" id="UP000698173"/>
    </source>
</evidence>
<dbReference type="InterPro" id="IPR025623">
    <property type="entry name" value="YusW"/>
</dbReference>
<evidence type="ECO:0000313" key="3">
    <source>
        <dbReference type="EMBL" id="HJF33873.1"/>
    </source>
</evidence>
<organism evidence="3 4">
    <name type="scientific">Sporosarcina psychrophila</name>
    <name type="common">Bacillus psychrophilus</name>
    <dbReference type="NCBI Taxonomy" id="1476"/>
    <lineage>
        <taxon>Bacteria</taxon>
        <taxon>Bacillati</taxon>
        <taxon>Bacillota</taxon>
        <taxon>Bacilli</taxon>
        <taxon>Bacillales</taxon>
        <taxon>Caryophanaceae</taxon>
        <taxon>Sporosarcina</taxon>
    </lineage>
</organism>